<dbReference type="InterPro" id="IPR050307">
    <property type="entry name" value="Sterol_Desaturase_Related"/>
</dbReference>
<dbReference type="GO" id="GO:0005506">
    <property type="term" value="F:iron ion binding"/>
    <property type="evidence" value="ECO:0007669"/>
    <property type="project" value="InterPro"/>
</dbReference>
<organism evidence="7 8">
    <name type="scientific">Clytia hemisphaerica</name>
    <dbReference type="NCBI Taxonomy" id="252671"/>
    <lineage>
        <taxon>Eukaryota</taxon>
        <taxon>Metazoa</taxon>
        <taxon>Cnidaria</taxon>
        <taxon>Hydrozoa</taxon>
        <taxon>Hydroidolina</taxon>
        <taxon>Leptothecata</taxon>
        <taxon>Obeliida</taxon>
        <taxon>Clytiidae</taxon>
        <taxon>Clytia</taxon>
    </lineage>
</organism>
<dbReference type="EnsemblMetazoa" id="CLYHEMT016356.1">
    <property type="protein sequence ID" value="CLYHEMP016356.1"/>
    <property type="gene ID" value="CLYHEMG016356"/>
</dbReference>
<evidence type="ECO:0000313" key="8">
    <source>
        <dbReference type="Proteomes" id="UP000594262"/>
    </source>
</evidence>
<dbReference type="Pfam" id="PF04116">
    <property type="entry name" value="FA_hydroxylase"/>
    <property type="match status" value="1"/>
</dbReference>
<dbReference type="AlphaFoldDB" id="A0A7M6DMJ4"/>
<evidence type="ECO:0000256" key="5">
    <source>
        <dbReference type="SAM" id="Phobius"/>
    </source>
</evidence>
<feature type="transmembrane region" description="Helical" evidence="5">
    <location>
        <begin position="12"/>
        <end position="39"/>
    </location>
</feature>
<sequence>MLCEMMEYTDSFIVTWLAIAVGAILLNFTVSGPVFYFYYWPSQVTFEKWQFKSNTKFPTPAKVRDEIVAMMKGVLCAALCPALCLYLARHGMSKAYCGWGGYSILHHASMFVFIVMVSDFYEYMYHRLGHTNFKFWDFHKHHHVFYNPSPFAVVADEWVDQFMRALLLLVLPIVMPINIDVMFSIYAIQFYGYGVYLHWGYESPYLSAHNRFVNTSFQHYCHHAKSLMNTPYHCGFHFKLWDQMFNTCYPKEKCFCAECSRNKGERTKEAFEKIKIPDYSELFSWKMWSCYFV</sequence>
<keyword evidence="3 5" id="KW-1133">Transmembrane helix</keyword>
<comment type="subcellular location">
    <subcellularLocation>
        <location evidence="1">Membrane</location>
    </subcellularLocation>
</comment>
<dbReference type="GO" id="GO:0016491">
    <property type="term" value="F:oxidoreductase activity"/>
    <property type="evidence" value="ECO:0007669"/>
    <property type="project" value="InterPro"/>
</dbReference>
<evidence type="ECO:0000256" key="3">
    <source>
        <dbReference type="ARBA" id="ARBA00022989"/>
    </source>
</evidence>
<dbReference type="Proteomes" id="UP000594262">
    <property type="component" value="Unplaced"/>
</dbReference>
<proteinExistence type="predicted"/>
<protein>
    <recommendedName>
        <fullName evidence="6">Fatty acid hydroxylase domain-containing protein</fullName>
    </recommendedName>
</protein>
<accession>A0A7M6DMJ4</accession>
<evidence type="ECO:0000313" key="7">
    <source>
        <dbReference type="EnsemblMetazoa" id="CLYHEMP016356.1"/>
    </source>
</evidence>
<dbReference type="GO" id="GO:0016020">
    <property type="term" value="C:membrane"/>
    <property type="evidence" value="ECO:0007669"/>
    <property type="project" value="UniProtKB-SubCell"/>
</dbReference>
<feature type="transmembrane region" description="Helical" evidence="5">
    <location>
        <begin position="165"/>
        <end position="188"/>
    </location>
</feature>
<dbReference type="PANTHER" id="PTHR11863">
    <property type="entry name" value="STEROL DESATURASE"/>
    <property type="match status" value="1"/>
</dbReference>
<reference evidence="7" key="1">
    <citation type="submission" date="2021-01" db="UniProtKB">
        <authorList>
            <consortium name="EnsemblMetazoa"/>
        </authorList>
    </citation>
    <scope>IDENTIFICATION</scope>
</reference>
<dbReference type="OrthoDB" id="408954at2759"/>
<name>A0A7M6DMJ4_9CNID</name>
<evidence type="ECO:0000256" key="4">
    <source>
        <dbReference type="ARBA" id="ARBA00023136"/>
    </source>
</evidence>
<evidence type="ECO:0000256" key="1">
    <source>
        <dbReference type="ARBA" id="ARBA00004370"/>
    </source>
</evidence>
<dbReference type="GO" id="GO:0008610">
    <property type="term" value="P:lipid biosynthetic process"/>
    <property type="evidence" value="ECO:0007669"/>
    <property type="project" value="InterPro"/>
</dbReference>
<feature type="transmembrane region" description="Helical" evidence="5">
    <location>
        <begin position="67"/>
        <end position="87"/>
    </location>
</feature>
<feature type="domain" description="Fatty acid hydroxylase" evidence="6">
    <location>
        <begin position="111"/>
        <end position="247"/>
    </location>
</feature>
<dbReference type="InterPro" id="IPR006694">
    <property type="entry name" value="Fatty_acid_hydroxylase"/>
</dbReference>
<feature type="transmembrane region" description="Helical" evidence="5">
    <location>
        <begin position="99"/>
        <end position="118"/>
    </location>
</feature>
<evidence type="ECO:0000256" key="2">
    <source>
        <dbReference type="ARBA" id="ARBA00022692"/>
    </source>
</evidence>
<keyword evidence="8" id="KW-1185">Reference proteome</keyword>
<keyword evidence="4 5" id="KW-0472">Membrane</keyword>
<keyword evidence="2 5" id="KW-0812">Transmembrane</keyword>
<evidence type="ECO:0000259" key="6">
    <source>
        <dbReference type="Pfam" id="PF04116"/>
    </source>
</evidence>